<feature type="compositionally biased region" description="Low complexity" evidence="2">
    <location>
        <begin position="245"/>
        <end position="255"/>
    </location>
</feature>
<protein>
    <submittedName>
        <fullName evidence="4">Uncharacterized protein</fullName>
    </submittedName>
</protein>
<evidence type="ECO:0000256" key="3">
    <source>
        <dbReference type="SAM" id="Phobius"/>
    </source>
</evidence>
<keyword evidence="3" id="KW-1133">Transmembrane helix</keyword>
<evidence type="ECO:0000313" key="5">
    <source>
        <dbReference type="Proteomes" id="UP000636579"/>
    </source>
</evidence>
<feature type="region of interest" description="Disordered" evidence="2">
    <location>
        <begin position="1"/>
        <end position="311"/>
    </location>
</feature>
<feature type="compositionally biased region" description="Acidic residues" evidence="2">
    <location>
        <begin position="79"/>
        <end position="88"/>
    </location>
</feature>
<feature type="compositionally biased region" description="Acidic residues" evidence="2">
    <location>
        <begin position="256"/>
        <end position="268"/>
    </location>
</feature>
<feature type="coiled-coil region" evidence="1">
    <location>
        <begin position="351"/>
        <end position="381"/>
    </location>
</feature>
<gene>
    <name evidence="4" type="ORF">H4W26_000328</name>
</gene>
<keyword evidence="1" id="KW-0175">Coiled coil</keyword>
<dbReference type="Proteomes" id="UP000636579">
    <property type="component" value="Unassembled WGS sequence"/>
</dbReference>
<proteinExistence type="predicted"/>
<name>A0ABR9J3L5_9MICC</name>
<reference evidence="4 5" key="1">
    <citation type="submission" date="2020-10" db="EMBL/GenBank/DDBJ databases">
        <title>Sequencing the genomes of 1000 actinobacteria strains.</title>
        <authorList>
            <person name="Klenk H.-P."/>
        </authorList>
    </citation>
    <scope>NUCLEOTIDE SEQUENCE [LARGE SCALE GENOMIC DNA]</scope>
    <source>
        <strain evidence="4 5">DSM 15474</strain>
    </source>
</reference>
<evidence type="ECO:0000313" key="4">
    <source>
        <dbReference type="EMBL" id="MBE1513573.1"/>
    </source>
</evidence>
<keyword evidence="3" id="KW-0812">Transmembrane</keyword>
<accession>A0ABR9J3L5</accession>
<sequence>MTAENTESTDASGGDDLRARYLPVSRKELRRRREAELAAERASTGAGEDDADTSDAADADDAEQHLPSAVSAETPGEALESDDTEDPAEALAAEDASEPEPEPWGFTSPIPTAPAAAASPTPAVDQDLLDEEAGDDAEDDDDDHDGEDREVDAEQDAPGSGAADDEAADLVEVAAADAAAGDEDLEGDADLEDDADDEAVVEDPQDAEEAELDEDEVSGAEDAGLPEDRAEAEAGGFDDVEATVDVDATASAADGTEIEPAAETDEDPLSLPEPPRSDTSSARPQDLPGTELEDDDEAPVPASRKSRRSLRLTGSMSVLSEEKLAELNEIHQAVIASDDPNRVDPELLKKQQALAARAMQANQERRRAEQVEAERDERMRRRRLLPESEVITRKALRAHMESDEEAEHTEYATGSIEPIQARGAHGLEIDAMVEHSTRQGARQSMMGWLVIILAVLLVIAVGVVLSFIL</sequence>
<feature type="compositionally biased region" description="Basic and acidic residues" evidence="2">
    <location>
        <begin position="15"/>
        <end position="39"/>
    </location>
</feature>
<feature type="compositionally biased region" description="Acidic residues" evidence="2">
    <location>
        <begin position="180"/>
        <end position="219"/>
    </location>
</feature>
<evidence type="ECO:0000256" key="2">
    <source>
        <dbReference type="SAM" id="MobiDB-lite"/>
    </source>
</evidence>
<evidence type="ECO:0000256" key="1">
    <source>
        <dbReference type="SAM" id="Coils"/>
    </source>
</evidence>
<feature type="compositionally biased region" description="Acidic residues" evidence="2">
    <location>
        <begin position="47"/>
        <end position="61"/>
    </location>
</feature>
<feature type="compositionally biased region" description="Low complexity" evidence="2">
    <location>
        <begin position="170"/>
        <end position="179"/>
    </location>
</feature>
<organism evidence="4 5">
    <name type="scientific">Nesterenkonia halotolerans</name>
    <dbReference type="NCBI Taxonomy" id="225325"/>
    <lineage>
        <taxon>Bacteria</taxon>
        <taxon>Bacillati</taxon>
        <taxon>Actinomycetota</taxon>
        <taxon>Actinomycetes</taxon>
        <taxon>Micrococcales</taxon>
        <taxon>Micrococcaceae</taxon>
        <taxon>Nesterenkonia</taxon>
    </lineage>
</organism>
<keyword evidence="5" id="KW-1185">Reference proteome</keyword>
<comment type="caution">
    <text evidence="4">The sequence shown here is derived from an EMBL/GenBank/DDBJ whole genome shotgun (WGS) entry which is preliminary data.</text>
</comment>
<keyword evidence="3" id="KW-0472">Membrane</keyword>
<dbReference type="RefSeq" id="WP_192590444.1">
    <property type="nucleotide sequence ID" value="NZ_JADBEE010000001.1"/>
</dbReference>
<feature type="compositionally biased region" description="Low complexity" evidence="2">
    <location>
        <begin position="107"/>
        <end position="126"/>
    </location>
</feature>
<feature type="compositionally biased region" description="Acidic residues" evidence="2">
    <location>
        <begin position="127"/>
        <end position="155"/>
    </location>
</feature>
<dbReference type="EMBL" id="JADBEE010000001">
    <property type="protein sequence ID" value="MBE1513573.1"/>
    <property type="molecule type" value="Genomic_DNA"/>
</dbReference>
<feature type="compositionally biased region" description="Polar residues" evidence="2">
    <location>
        <begin position="1"/>
        <end position="11"/>
    </location>
</feature>
<feature type="transmembrane region" description="Helical" evidence="3">
    <location>
        <begin position="445"/>
        <end position="468"/>
    </location>
</feature>